<feature type="transmembrane region" description="Helical" evidence="1">
    <location>
        <begin position="83"/>
        <end position="102"/>
    </location>
</feature>
<dbReference type="AlphaFoldDB" id="A0A8J8SIK3"/>
<dbReference type="RefSeq" id="WP_212695290.1">
    <property type="nucleotide sequence ID" value="NZ_CP058649.1"/>
</dbReference>
<feature type="transmembrane region" description="Helical" evidence="1">
    <location>
        <begin position="49"/>
        <end position="71"/>
    </location>
</feature>
<proteinExistence type="predicted"/>
<dbReference type="Proteomes" id="UP000683246">
    <property type="component" value="Chromosome"/>
</dbReference>
<dbReference type="EMBL" id="CP058649">
    <property type="protein sequence ID" value="QUI24598.1"/>
    <property type="molecule type" value="Genomic_DNA"/>
</dbReference>
<keyword evidence="1" id="KW-0812">Transmembrane</keyword>
<feature type="transmembrane region" description="Helical" evidence="1">
    <location>
        <begin position="7"/>
        <end position="29"/>
    </location>
</feature>
<evidence type="ECO:0000313" key="3">
    <source>
        <dbReference type="Proteomes" id="UP000683246"/>
    </source>
</evidence>
<dbReference type="KEGG" id="vpy:HZI73_20830"/>
<name>A0A8J8SIK3_9FIRM</name>
<protein>
    <submittedName>
        <fullName evidence="2">Uncharacterized protein</fullName>
    </submittedName>
</protein>
<accession>A0A8J8SIK3</accession>
<keyword evidence="1" id="KW-1133">Transmembrane helix</keyword>
<reference evidence="2" key="1">
    <citation type="submission" date="2020-07" db="EMBL/GenBank/DDBJ databases">
        <title>Vallitalea pronyensis genome.</title>
        <authorList>
            <person name="Postec A."/>
        </authorList>
    </citation>
    <scope>NUCLEOTIDE SEQUENCE</scope>
    <source>
        <strain evidence="2">FatNI3</strain>
    </source>
</reference>
<evidence type="ECO:0000313" key="2">
    <source>
        <dbReference type="EMBL" id="QUI24598.1"/>
    </source>
</evidence>
<organism evidence="2 3">
    <name type="scientific">Vallitalea pronyensis</name>
    <dbReference type="NCBI Taxonomy" id="1348613"/>
    <lineage>
        <taxon>Bacteria</taxon>
        <taxon>Bacillati</taxon>
        <taxon>Bacillota</taxon>
        <taxon>Clostridia</taxon>
        <taxon>Lachnospirales</taxon>
        <taxon>Vallitaleaceae</taxon>
        <taxon>Vallitalea</taxon>
    </lineage>
</organism>
<keyword evidence="3" id="KW-1185">Reference proteome</keyword>
<keyword evidence="1" id="KW-0472">Membrane</keyword>
<feature type="transmembrane region" description="Helical" evidence="1">
    <location>
        <begin position="108"/>
        <end position="126"/>
    </location>
</feature>
<evidence type="ECO:0000256" key="1">
    <source>
        <dbReference type="SAM" id="Phobius"/>
    </source>
</evidence>
<sequence length="142" mass="15839">MRKAHRILIGLHLFVGIGAMAGGLGAILSPNNPMGMTTEALKSSPFTNFLIPGIFLFVVIGMGNVLSAIALYRFKYGSYVSNVMSWILVLWIIVQCIMLDAINILHVIYFVIGIIEAILAFVILYNQRYFPTNILRRFIQSS</sequence>
<gene>
    <name evidence="2" type="ORF">HZI73_20830</name>
</gene>